<dbReference type="PANTHER" id="PTHR47966">
    <property type="entry name" value="BETA-SITE APP-CLEAVING ENZYME, ISOFORM A-RELATED"/>
    <property type="match status" value="1"/>
</dbReference>
<dbReference type="AlphaFoldDB" id="A0A165K9Z9"/>
<dbReference type="InterPro" id="IPR033121">
    <property type="entry name" value="PEPTIDASE_A1"/>
</dbReference>
<gene>
    <name evidence="7" type="ORF">CALCODRAFT_513773</name>
</gene>
<evidence type="ECO:0000256" key="5">
    <source>
        <dbReference type="SAM" id="SignalP"/>
    </source>
</evidence>
<feature type="signal peptide" evidence="5">
    <location>
        <begin position="1"/>
        <end position="19"/>
    </location>
</feature>
<dbReference type="InParanoid" id="A0A165K9Z9"/>
<feature type="domain" description="Peptidase A1" evidence="6">
    <location>
        <begin position="85"/>
        <end position="399"/>
    </location>
</feature>
<dbReference type="STRING" id="1353952.A0A165K9Z9"/>
<dbReference type="InterPro" id="IPR001461">
    <property type="entry name" value="Aspartic_peptidase_A1"/>
</dbReference>
<evidence type="ECO:0000259" key="6">
    <source>
        <dbReference type="PROSITE" id="PS51767"/>
    </source>
</evidence>
<keyword evidence="8" id="KW-1185">Reference proteome</keyword>
<dbReference type="SUPFAM" id="SSF50630">
    <property type="entry name" value="Acid proteases"/>
    <property type="match status" value="1"/>
</dbReference>
<evidence type="ECO:0000313" key="7">
    <source>
        <dbReference type="EMBL" id="KZT62876.1"/>
    </source>
</evidence>
<feature type="active site" evidence="3">
    <location>
        <position position="283"/>
    </location>
</feature>
<dbReference type="InterPro" id="IPR021109">
    <property type="entry name" value="Peptidase_aspartic_dom_sf"/>
</dbReference>
<dbReference type="InterPro" id="IPR001969">
    <property type="entry name" value="Aspartic_peptidase_AS"/>
</dbReference>
<comment type="similarity">
    <text evidence="1 4">Belongs to the peptidase A1 family.</text>
</comment>
<dbReference type="PROSITE" id="PS00141">
    <property type="entry name" value="ASP_PROTEASE"/>
    <property type="match status" value="2"/>
</dbReference>
<sequence length="409" mass="42856">MAPGRTLVSLLALASAAFAAPTVVIDEPTVKVNLARHNVNLEKGGYDVLAHDRARLANFKEKAAAKASLTERTASAAATNAVTYYSLAVEVGSPATTYDLIVDTGSSNTWVGATTKYKATSTSTDTREKVSVSYGSGSFSGTEYTDTVSLGTGLTITKQSIGVASRSEGFTGTDGIVGIGPTILTEDTVSGVTEVPTVTDNLYTQGIITEKVVGIYFQPPSGTSEAQVNGELTFGGVDTTKATSAITYTPITTTEPASYYWGIDQSITLGGETIMTTTAGIVDTGTTLLYLPENTYDSYVSATGATLDENTGLLTVGSESDLQSLYFTIGGTEFELTANAQIWPRDLNTLIGGEANSIYLVVASTGEDEGSGLDFINGYVFLERFYSVFDSTNNQVGFATTSYTDATTN</sequence>
<reference evidence="7 8" key="1">
    <citation type="journal article" date="2016" name="Mol. Biol. Evol.">
        <title>Comparative Genomics of Early-Diverging Mushroom-Forming Fungi Provides Insights into the Origins of Lignocellulose Decay Capabilities.</title>
        <authorList>
            <person name="Nagy L.G."/>
            <person name="Riley R."/>
            <person name="Tritt A."/>
            <person name="Adam C."/>
            <person name="Daum C."/>
            <person name="Floudas D."/>
            <person name="Sun H."/>
            <person name="Yadav J.S."/>
            <person name="Pangilinan J."/>
            <person name="Larsson K.H."/>
            <person name="Matsuura K."/>
            <person name="Barry K."/>
            <person name="Labutti K."/>
            <person name="Kuo R."/>
            <person name="Ohm R.A."/>
            <person name="Bhattacharya S.S."/>
            <person name="Shirouzu T."/>
            <person name="Yoshinaga Y."/>
            <person name="Martin F.M."/>
            <person name="Grigoriev I.V."/>
            <person name="Hibbett D.S."/>
        </authorList>
    </citation>
    <scope>NUCLEOTIDE SEQUENCE [LARGE SCALE GENOMIC DNA]</scope>
    <source>
        <strain evidence="7 8">HHB12733</strain>
    </source>
</reference>
<keyword evidence="2 4" id="KW-0064">Aspartyl protease</keyword>
<keyword evidence="4 7" id="KW-0645">Protease</keyword>
<evidence type="ECO:0000256" key="3">
    <source>
        <dbReference type="PIRSR" id="PIRSR601461-1"/>
    </source>
</evidence>
<dbReference type="OrthoDB" id="660550at2759"/>
<dbReference type="GO" id="GO:0004190">
    <property type="term" value="F:aspartic-type endopeptidase activity"/>
    <property type="evidence" value="ECO:0007669"/>
    <property type="project" value="UniProtKB-KW"/>
</dbReference>
<name>A0A165K9Z9_9BASI</name>
<dbReference type="PROSITE" id="PS51767">
    <property type="entry name" value="PEPTIDASE_A1"/>
    <property type="match status" value="1"/>
</dbReference>
<dbReference type="Proteomes" id="UP000076842">
    <property type="component" value="Unassembled WGS sequence"/>
</dbReference>
<evidence type="ECO:0000256" key="4">
    <source>
        <dbReference type="RuleBase" id="RU000454"/>
    </source>
</evidence>
<keyword evidence="5" id="KW-0732">Signal</keyword>
<accession>A0A165K9Z9</accession>
<feature type="active site" evidence="3">
    <location>
        <position position="103"/>
    </location>
</feature>
<dbReference type="PRINTS" id="PR00792">
    <property type="entry name" value="PEPSIN"/>
</dbReference>
<evidence type="ECO:0000313" key="8">
    <source>
        <dbReference type="Proteomes" id="UP000076842"/>
    </source>
</evidence>
<dbReference type="Gene3D" id="2.40.70.10">
    <property type="entry name" value="Acid Proteases"/>
    <property type="match status" value="2"/>
</dbReference>
<dbReference type="CDD" id="cd05471">
    <property type="entry name" value="pepsin_like"/>
    <property type="match status" value="1"/>
</dbReference>
<dbReference type="EMBL" id="KV423914">
    <property type="protein sequence ID" value="KZT62876.1"/>
    <property type="molecule type" value="Genomic_DNA"/>
</dbReference>
<dbReference type="InterPro" id="IPR034164">
    <property type="entry name" value="Pepsin-like_dom"/>
</dbReference>
<evidence type="ECO:0000256" key="1">
    <source>
        <dbReference type="ARBA" id="ARBA00007447"/>
    </source>
</evidence>
<protein>
    <submittedName>
        <fullName evidence="7">Acid protease</fullName>
    </submittedName>
</protein>
<dbReference type="PANTHER" id="PTHR47966:SF51">
    <property type="entry name" value="BETA-SITE APP-CLEAVING ENZYME, ISOFORM A-RELATED"/>
    <property type="match status" value="1"/>
</dbReference>
<feature type="chain" id="PRO_5007860746" evidence="5">
    <location>
        <begin position="20"/>
        <end position="409"/>
    </location>
</feature>
<organism evidence="7 8">
    <name type="scientific">Calocera cornea HHB12733</name>
    <dbReference type="NCBI Taxonomy" id="1353952"/>
    <lineage>
        <taxon>Eukaryota</taxon>
        <taxon>Fungi</taxon>
        <taxon>Dikarya</taxon>
        <taxon>Basidiomycota</taxon>
        <taxon>Agaricomycotina</taxon>
        <taxon>Dacrymycetes</taxon>
        <taxon>Dacrymycetales</taxon>
        <taxon>Dacrymycetaceae</taxon>
        <taxon>Calocera</taxon>
    </lineage>
</organism>
<dbReference type="Pfam" id="PF00026">
    <property type="entry name" value="Asp"/>
    <property type="match status" value="1"/>
</dbReference>
<dbReference type="GO" id="GO:0006508">
    <property type="term" value="P:proteolysis"/>
    <property type="evidence" value="ECO:0007669"/>
    <property type="project" value="UniProtKB-KW"/>
</dbReference>
<keyword evidence="4" id="KW-0378">Hydrolase</keyword>
<proteinExistence type="inferred from homology"/>
<evidence type="ECO:0000256" key="2">
    <source>
        <dbReference type="ARBA" id="ARBA00022750"/>
    </source>
</evidence>